<feature type="signal peptide" evidence="1">
    <location>
        <begin position="1"/>
        <end position="19"/>
    </location>
</feature>
<evidence type="ECO:0000256" key="1">
    <source>
        <dbReference type="SAM" id="SignalP"/>
    </source>
</evidence>
<keyword evidence="1" id="KW-0732">Signal</keyword>
<feature type="chain" id="PRO_5043731008" evidence="1">
    <location>
        <begin position="20"/>
        <end position="92"/>
    </location>
</feature>
<reference evidence="2" key="1">
    <citation type="submission" date="2020-08" db="EMBL/GenBank/DDBJ databases">
        <title>Plant Genome Project.</title>
        <authorList>
            <person name="Zhang R.-G."/>
        </authorList>
    </citation>
    <scope>NUCLEOTIDE SEQUENCE</scope>
    <source>
        <strain evidence="2">WSP0</strain>
        <tissue evidence="2">Leaf</tissue>
    </source>
</reference>
<evidence type="ECO:0000313" key="3">
    <source>
        <dbReference type="Proteomes" id="UP000823749"/>
    </source>
</evidence>
<dbReference type="InterPro" id="IPR052806">
    <property type="entry name" value="Fasciclin-like_AGP"/>
</dbReference>
<keyword evidence="3" id="KW-1185">Reference proteome</keyword>
<dbReference type="EMBL" id="JACTNZ010000002">
    <property type="protein sequence ID" value="KAG5561104.1"/>
    <property type="molecule type" value="Genomic_DNA"/>
</dbReference>
<name>A0AAV6L9J7_9ERIC</name>
<organism evidence="2 3">
    <name type="scientific">Rhododendron griersonianum</name>
    <dbReference type="NCBI Taxonomy" id="479676"/>
    <lineage>
        <taxon>Eukaryota</taxon>
        <taxon>Viridiplantae</taxon>
        <taxon>Streptophyta</taxon>
        <taxon>Embryophyta</taxon>
        <taxon>Tracheophyta</taxon>
        <taxon>Spermatophyta</taxon>
        <taxon>Magnoliopsida</taxon>
        <taxon>eudicotyledons</taxon>
        <taxon>Gunneridae</taxon>
        <taxon>Pentapetalae</taxon>
        <taxon>asterids</taxon>
        <taxon>Ericales</taxon>
        <taxon>Ericaceae</taxon>
        <taxon>Ericoideae</taxon>
        <taxon>Rhodoreae</taxon>
        <taxon>Rhododendron</taxon>
    </lineage>
</organism>
<dbReference type="Proteomes" id="UP000823749">
    <property type="component" value="Chromosome 2"/>
</dbReference>
<dbReference type="PANTHER" id="PTHR33985:SF2">
    <property type="entry name" value="EXPRESSED PROTEIN"/>
    <property type="match status" value="1"/>
</dbReference>
<proteinExistence type="predicted"/>
<evidence type="ECO:0000313" key="2">
    <source>
        <dbReference type="EMBL" id="KAG5561104.1"/>
    </source>
</evidence>
<comment type="caution">
    <text evidence="2">The sequence shown here is derived from an EMBL/GenBank/DDBJ whole genome shotgun (WGS) entry which is preliminary data.</text>
</comment>
<gene>
    <name evidence="2" type="ORF">RHGRI_004201</name>
</gene>
<sequence length="92" mass="9710">MATLLQLLTLAFLLLLTTASTLPPSPSSYQGQTQPLLLFGPVLSSLGFRNFAAAAAPSLSNSTAWRGPVTVFAPSDSSLLTCGPYYCFLFHA</sequence>
<dbReference type="PANTHER" id="PTHR33985">
    <property type="entry name" value="OS02G0491300 PROTEIN-RELATED"/>
    <property type="match status" value="1"/>
</dbReference>
<dbReference type="AlphaFoldDB" id="A0AAV6L9J7"/>
<protein>
    <submittedName>
        <fullName evidence="2">Uncharacterized protein</fullName>
    </submittedName>
</protein>
<accession>A0AAV6L9J7</accession>